<evidence type="ECO:0000313" key="2">
    <source>
        <dbReference type="EMBL" id="KAK6936231.1"/>
    </source>
</evidence>
<feature type="signal peptide" evidence="1">
    <location>
        <begin position="1"/>
        <end position="19"/>
    </location>
</feature>
<feature type="chain" id="PRO_5042863062" evidence="1">
    <location>
        <begin position="20"/>
        <end position="176"/>
    </location>
</feature>
<name>A0AAN8VUA6_9MAGN</name>
<proteinExistence type="predicted"/>
<accession>A0AAN8VUA6</accession>
<organism evidence="2 3">
    <name type="scientific">Dillenia turbinata</name>
    <dbReference type="NCBI Taxonomy" id="194707"/>
    <lineage>
        <taxon>Eukaryota</taxon>
        <taxon>Viridiplantae</taxon>
        <taxon>Streptophyta</taxon>
        <taxon>Embryophyta</taxon>
        <taxon>Tracheophyta</taxon>
        <taxon>Spermatophyta</taxon>
        <taxon>Magnoliopsida</taxon>
        <taxon>eudicotyledons</taxon>
        <taxon>Gunneridae</taxon>
        <taxon>Pentapetalae</taxon>
        <taxon>Dilleniales</taxon>
        <taxon>Dilleniaceae</taxon>
        <taxon>Dillenia</taxon>
    </lineage>
</organism>
<dbReference type="EMBL" id="JBAMMX010000007">
    <property type="protein sequence ID" value="KAK6936231.1"/>
    <property type="molecule type" value="Genomic_DNA"/>
</dbReference>
<protein>
    <submittedName>
        <fullName evidence="2">Uncharacterized protein</fullName>
    </submittedName>
</protein>
<evidence type="ECO:0000256" key="1">
    <source>
        <dbReference type="SAM" id="SignalP"/>
    </source>
</evidence>
<keyword evidence="3" id="KW-1185">Reference proteome</keyword>
<reference evidence="2 3" key="1">
    <citation type="submission" date="2023-12" db="EMBL/GenBank/DDBJ databases">
        <title>A high-quality genome assembly for Dillenia turbinata (Dilleniales).</title>
        <authorList>
            <person name="Chanderbali A."/>
        </authorList>
    </citation>
    <scope>NUCLEOTIDE SEQUENCE [LARGE SCALE GENOMIC DNA]</scope>
    <source>
        <strain evidence="2">LSX21</strain>
        <tissue evidence="2">Leaf</tissue>
    </source>
</reference>
<gene>
    <name evidence="2" type="ORF">RJ641_033261</name>
</gene>
<comment type="caution">
    <text evidence="2">The sequence shown here is derived from an EMBL/GenBank/DDBJ whole genome shotgun (WGS) entry which is preliminary data.</text>
</comment>
<evidence type="ECO:0000313" key="3">
    <source>
        <dbReference type="Proteomes" id="UP001370490"/>
    </source>
</evidence>
<sequence>MALPLVITVLLFTLAVTRFELSACDVVKGSVSCLDCGKDYDFAGIKVLVKCDQVKKPTTAITKEDGSFEAELPTSVSPTPNCLAMLLGGPDQLYGSRKNAVSTIVKAKDEPNSYTISNPLVFFTTCTTDANSKAKCSKGSSKFGSSETIDLPLPREWGFPPTSYYTLPFIPIIGIP</sequence>
<dbReference type="AlphaFoldDB" id="A0AAN8VUA6"/>
<dbReference type="Proteomes" id="UP001370490">
    <property type="component" value="Unassembled WGS sequence"/>
</dbReference>
<keyword evidence="1" id="KW-0732">Signal</keyword>